<dbReference type="SUPFAM" id="SSF52540">
    <property type="entry name" value="P-loop containing nucleoside triphosphate hydrolases"/>
    <property type="match status" value="1"/>
</dbReference>
<organism evidence="1 2">
    <name type="scientific">Branchiostoma lanceolatum</name>
    <name type="common">Common lancelet</name>
    <name type="synonym">Amphioxus lanceolatum</name>
    <dbReference type="NCBI Taxonomy" id="7740"/>
    <lineage>
        <taxon>Eukaryota</taxon>
        <taxon>Metazoa</taxon>
        <taxon>Chordata</taxon>
        <taxon>Cephalochordata</taxon>
        <taxon>Leptocardii</taxon>
        <taxon>Amphioxiformes</taxon>
        <taxon>Branchiostomatidae</taxon>
        <taxon>Branchiostoma</taxon>
    </lineage>
</organism>
<dbReference type="InterPro" id="IPR027417">
    <property type="entry name" value="P-loop_NTPase"/>
</dbReference>
<dbReference type="PANTHER" id="PTHR47691">
    <property type="entry name" value="REGULATOR-RELATED"/>
    <property type="match status" value="1"/>
</dbReference>
<accession>A0A8J9YR24</accession>
<dbReference type="OrthoDB" id="5986860at2759"/>
<dbReference type="PANTHER" id="PTHR47691:SF3">
    <property type="entry name" value="HTH-TYPE TRANSCRIPTIONAL REGULATOR RV0890C-RELATED"/>
    <property type="match status" value="1"/>
</dbReference>
<dbReference type="Proteomes" id="UP000838412">
    <property type="component" value="Chromosome 1"/>
</dbReference>
<evidence type="ECO:0000313" key="1">
    <source>
        <dbReference type="EMBL" id="CAH1232958.1"/>
    </source>
</evidence>
<sequence length="98" mass="10840">MMRPPPPLPLTINGKELENVAVAQTPLMVVFPRRMKTFVGRKDVFRKIDACLEQNQTCLIKGLGGVGKTSLAIEYGHRRAGSYPGGVFWVRLAESQAQ</sequence>
<keyword evidence="2" id="KW-1185">Reference proteome</keyword>
<gene>
    <name evidence="1" type="primary">Hypp549</name>
    <name evidence="1" type="ORF">BLAG_LOCUS1868</name>
</gene>
<protein>
    <submittedName>
        <fullName evidence="1">Hypp549 protein</fullName>
    </submittedName>
</protein>
<dbReference type="AlphaFoldDB" id="A0A8J9YR24"/>
<evidence type="ECO:0000313" key="2">
    <source>
        <dbReference type="Proteomes" id="UP000838412"/>
    </source>
</evidence>
<proteinExistence type="predicted"/>
<name>A0A8J9YR24_BRALA</name>
<dbReference type="Gene3D" id="3.40.50.300">
    <property type="entry name" value="P-loop containing nucleotide triphosphate hydrolases"/>
    <property type="match status" value="1"/>
</dbReference>
<dbReference type="EMBL" id="OV696686">
    <property type="protein sequence ID" value="CAH1232958.1"/>
    <property type="molecule type" value="Genomic_DNA"/>
</dbReference>
<reference evidence="1" key="1">
    <citation type="submission" date="2022-01" db="EMBL/GenBank/DDBJ databases">
        <authorList>
            <person name="Braso-Vives M."/>
        </authorList>
    </citation>
    <scope>NUCLEOTIDE SEQUENCE</scope>
</reference>